<gene>
    <name evidence="14" type="ORF">B0T22DRAFT_388720</name>
</gene>
<dbReference type="GO" id="GO:0008106">
    <property type="term" value="F:alcohol dehydrogenase (NADP+) activity"/>
    <property type="evidence" value="ECO:0007669"/>
    <property type="project" value="UniProtKB-EC"/>
</dbReference>
<comment type="similarity">
    <text evidence="2 11">Belongs to the zinc-containing alcohol dehydrogenase family.</text>
</comment>
<evidence type="ECO:0000256" key="7">
    <source>
        <dbReference type="ARBA" id="ARBA00022857"/>
    </source>
</evidence>
<keyword evidence="4" id="KW-0597">Phosphoprotein</keyword>
<dbReference type="AlphaFoldDB" id="A0AAE0WYG4"/>
<dbReference type="Pfam" id="PF00107">
    <property type="entry name" value="ADH_zinc_N"/>
    <property type="match status" value="1"/>
</dbReference>
<keyword evidence="7" id="KW-0521">NADP</keyword>
<keyword evidence="8" id="KW-0560">Oxidoreductase</keyword>
<evidence type="ECO:0000256" key="10">
    <source>
        <dbReference type="ARBA" id="ARBA00050997"/>
    </source>
</evidence>
<evidence type="ECO:0000256" key="2">
    <source>
        <dbReference type="ARBA" id="ARBA00008072"/>
    </source>
</evidence>
<dbReference type="InterPro" id="IPR036291">
    <property type="entry name" value="NAD(P)-bd_dom_sf"/>
</dbReference>
<keyword evidence="6 11" id="KW-0862">Zinc</keyword>
<dbReference type="InterPro" id="IPR002328">
    <property type="entry name" value="ADH_Zn_CS"/>
</dbReference>
<comment type="caution">
    <text evidence="14">The sequence shown here is derived from an EMBL/GenBank/DDBJ whole genome shotgun (WGS) entry which is preliminary data.</text>
</comment>
<evidence type="ECO:0000256" key="1">
    <source>
        <dbReference type="ARBA" id="ARBA00001947"/>
    </source>
</evidence>
<dbReference type="Gene3D" id="3.40.50.720">
    <property type="entry name" value="NAD(P)-binding Rossmann-like Domain"/>
    <property type="match status" value="1"/>
</dbReference>
<dbReference type="InterPro" id="IPR013149">
    <property type="entry name" value="ADH-like_C"/>
</dbReference>
<dbReference type="EMBL" id="JAULSO010000009">
    <property type="protein sequence ID" value="KAK3680849.1"/>
    <property type="molecule type" value="Genomic_DNA"/>
</dbReference>
<comment type="cofactor">
    <cofactor evidence="1 11">
        <name>Zn(2+)</name>
        <dbReference type="ChEBI" id="CHEBI:29105"/>
    </cofactor>
</comment>
<dbReference type="Proteomes" id="UP001270362">
    <property type="component" value="Unassembled WGS sequence"/>
</dbReference>
<dbReference type="InterPro" id="IPR047109">
    <property type="entry name" value="CAD-like"/>
</dbReference>
<evidence type="ECO:0000256" key="9">
    <source>
        <dbReference type="ARBA" id="ARBA00024074"/>
    </source>
</evidence>
<sequence>MAANTTPEYKFEGWLGYDSSAAQGNMVWGEYEPKPWEETDVDIKITHCGVCGSDIHTLRSGWGPTDYPCCVGHEIVGHVVRLGSKAEGGLKLGDRVGVGAQSDSCQGRKGDCEACASGLENHCPVKHVGTYNGRYFNGGKSYGGYALYNRAPSHFVIPIPAAIPSAEAAPMLCGGVTTYTPLKFHGAGPGKTVGIIGLGGLGHFAVMWAAALGADKVVVVSRTAAKKADAFKMGATDFIATDEDPAWNTKHASTLDIIISTVSSSSMPLMRYFDLLRLDGTFVQVGAPDDGLPKIGAMPLIMKRLKLTGSLIGSPRDIREMFALAVEKNVRPWVEEIPMKDANKAIVDMEEGVARYRFTLVNEPEAEAEKTPATKL</sequence>
<evidence type="ECO:0000256" key="11">
    <source>
        <dbReference type="RuleBase" id="RU361277"/>
    </source>
</evidence>
<protein>
    <recommendedName>
        <fullName evidence="9">alcohol dehydrogenase (NADP(+))</fullName>
        <ecNumber evidence="9">1.1.1.2</ecNumber>
    </recommendedName>
</protein>
<name>A0AAE0WYG4_9PEZI</name>
<dbReference type="GO" id="GO:0008270">
    <property type="term" value="F:zinc ion binding"/>
    <property type="evidence" value="ECO:0007669"/>
    <property type="project" value="InterPro"/>
</dbReference>
<evidence type="ECO:0000313" key="15">
    <source>
        <dbReference type="Proteomes" id="UP001270362"/>
    </source>
</evidence>
<dbReference type="Pfam" id="PF08240">
    <property type="entry name" value="ADH_N"/>
    <property type="match status" value="1"/>
</dbReference>
<dbReference type="GO" id="GO:0006066">
    <property type="term" value="P:alcohol metabolic process"/>
    <property type="evidence" value="ECO:0007669"/>
    <property type="project" value="UniProtKB-ARBA"/>
</dbReference>
<evidence type="ECO:0000256" key="8">
    <source>
        <dbReference type="ARBA" id="ARBA00023002"/>
    </source>
</evidence>
<reference evidence="14" key="2">
    <citation type="submission" date="2023-06" db="EMBL/GenBank/DDBJ databases">
        <authorList>
            <consortium name="Lawrence Berkeley National Laboratory"/>
            <person name="Haridas S."/>
            <person name="Hensen N."/>
            <person name="Bonometti L."/>
            <person name="Westerberg I."/>
            <person name="Brannstrom I.O."/>
            <person name="Guillou S."/>
            <person name="Cros-Aarteil S."/>
            <person name="Calhoun S."/>
            <person name="Kuo A."/>
            <person name="Mondo S."/>
            <person name="Pangilinan J."/>
            <person name="Riley R."/>
            <person name="Labutti K."/>
            <person name="Andreopoulos B."/>
            <person name="Lipzen A."/>
            <person name="Chen C."/>
            <person name="Yanf M."/>
            <person name="Daum C."/>
            <person name="Ng V."/>
            <person name="Clum A."/>
            <person name="Steindorff A."/>
            <person name="Ohm R."/>
            <person name="Martin F."/>
            <person name="Silar P."/>
            <person name="Natvig D."/>
            <person name="Lalanne C."/>
            <person name="Gautier V."/>
            <person name="Ament-Velasquez S.L."/>
            <person name="Kruys A."/>
            <person name="Hutchinson M.I."/>
            <person name="Powell A.J."/>
            <person name="Barry K."/>
            <person name="Miller A.N."/>
            <person name="Grigoriev I.V."/>
            <person name="Debuchy R."/>
            <person name="Gladieux P."/>
            <person name="Thoren M.H."/>
            <person name="Johannesson H."/>
        </authorList>
    </citation>
    <scope>NUCLEOTIDE SEQUENCE</scope>
    <source>
        <strain evidence="14">CBS 314.62</strain>
    </source>
</reference>
<dbReference type="PROSITE" id="PS00059">
    <property type="entry name" value="ADH_ZINC"/>
    <property type="match status" value="1"/>
</dbReference>
<dbReference type="FunFam" id="3.40.50.720:FF:000158">
    <property type="entry name" value="Zinc-binding alcohol dehydrogenase"/>
    <property type="match status" value="1"/>
</dbReference>
<evidence type="ECO:0000259" key="13">
    <source>
        <dbReference type="Pfam" id="PF08240"/>
    </source>
</evidence>
<feature type="domain" description="Alcohol dehydrogenase-like C-terminal" evidence="12">
    <location>
        <begin position="200"/>
        <end position="325"/>
    </location>
</feature>
<reference evidence="14" key="1">
    <citation type="journal article" date="2023" name="Mol. Phylogenet. Evol.">
        <title>Genome-scale phylogeny and comparative genomics of the fungal order Sordariales.</title>
        <authorList>
            <person name="Hensen N."/>
            <person name="Bonometti L."/>
            <person name="Westerberg I."/>
            <person name="Brannstrom I.O."/>
            <person name="Guillou S."/>
            <person name="Cros-Aarteil S."/>
            <person name="Calhoun S."/>
            <person name="Haridas S."/>
            <person name="Kuo A."/>
            <person name="Mondo S."/>
            <person name="Pangilinan J."/>
            <person name="Riley R."/>
            <person name="LaButti K."/>
            <person name="Andreopoulos B."/>
            <person name="Lipzen A."/>
            <person name="Chen C."/>
            <person name="Yan M."/>
            <person name="Daum C."/>
            <person name="Ng V."/>
            <person name="Clum A."/>
            <person name="Steindorff A."/>
            <person name="Ohm R.A."/>
            <person name="Martin F."/>
            <person name="Silar P."/>
            <person name="Natvig D.O."/>
            <person name="Lalanne C."/>
            <person name="Gautier V."/>
            <person name="Ament-Velasquez S.L."/>
            <person name="Kruys A."/>
            <person name="Hutchinson M.I."/>
            <person name="Powell A.J."/>
            <person name="Barry K."/>
            <person name="Miller A.N."/>
            <person name="Grigoriev I.V."/>
            <person name="Debuchy R."/>
            <person name="Gladieux P."/>
            <person name="Hiltunen Thoren M."/>
            <person name="Johannesson H."/>
        </authorList>
    </citation>
    <scope>NUCLEOTIDE SEQUENCE</scope>
    <source>
        <strain evidence="14">CBS 314.62</strain>
    </source>
</reference>
<dbReference type="Gene3D" id="3.90.180.10">
    <property type="entry name" value="Medium-chain alcohol dehydrogenases, catalytic domain"/>
    <property type="match status" value="1"/>
</dbReference>
<dbReference type="EC" id="1.1.1.2" evidence="9"/>
<dbReference type="InterPro" id="IPR013154">
    <property type="entry name" value="ADH-like_N"/>
</dbReference>
<evidence type="ECO:0000259" key="12">
    <source>
        <dbReference type="Pfam" id="PF00107"/>
    </source>
</evidence>
<dbReference type="SUPFAM" id="SSF50129">
    <property type="entry name" value="GroES-like"/>
    <property type="match status" value="1"/>
</dbReference>
<dbReference type="SUPFAM" id="SSF51735">
    <property type="entry name" value="NAD(P)-binding Rossmann-fold domains"/>
    <property type="match status" value="1"/>
</dbReference>
<comment type="catalytic activity">
    <reaction evidence="10">
        <text>a primary alcohol + NADP(+) = an aldehyde + NADPH + H(+)</text>
        <dbReference type="Rhea" id="RHEA:15937"/>
        <dbReference type="ChEBI" id="CHEBI:15378"/>
        <dbReference type="ChEBI" id="CHEBI:15734"/>
        <dbReference type="ChEBI" id="CHEBI:17478"/>
        <dbReference type="ChEBI" id="CHEBI:57783"/>
        <dbReference type="ChEBI" id="CHEBI:58349"/>
        <dbReference type="EC" id="1.1.1.2"/>
    </reaction>
    <physiologicalReaction direction="left-to-right" evidence="10">
        <dbReference type="Rhea" id="RHEA:15938"/>
    </physiologicalReaction>
    <physiologicalReaction direction="right-to-left" evidence="10">
        <dbReference type="Rhea" id="RHEA:15939"/>
    </physiologicalReaction>
</comment>
<evidence type="ECO:0000256" key="6">
    <source>
        <dbReference type="ARBA" id="ARBA00022833"/>
    </source>
</evidence>
<evidence type="ECO:0000313" key="14">
    <source>
        <dbReference type="EMBL" id="KAK3680849.1"/>
    </source>
</evidence>
<dbReference type="PANTHER" id="PTHR42683">
    <property type="entry name" value="ALDEHYDE REDUCTASE"/>
    <property type="match status" value="1"/>
</dbReference>
<keyword evidence="15" id="KW-1185">Reference proteome</keyword>
<feature type="domain" description="Alcohol dehydrogenase-like N-terminal" evidence="13">
    <location>
        <begin position="38"/>
        <end position="160"/>
    </location>
</feature>
<accession>A0AAE0WYG4</accession>
<evidence type="ECO:0000256" key="5">
    <source>
        <dbReference type="ARBA" id="ARBA00022723"/>
    </source>
</evidence>
<keyword evidence="5 11" id="KW-0479">Metal-binding</keyword>
<evidence type="ECO:0000256" key="4">
    <source>
        <dbReference type="ARBA" id="ARBA00022553"/>
    </source>
</evidence>
<evidence type="ECO:0000256" key="3">
    <source>
        <dbReference type="ARBA" id="ARBA00011738"/>
    </source>
</evidence>
<proteinExistence type="inferred from homology"/>
<dbReference type="InterPro" id="IPR011032">
    <property type="entry name" value="GroES-like_sf"/>
</dbReference>
<comment type="subunit">
    <text evidence="3">Homodimer.</text>
</comment>
<organism evidence="14 15">
    <name type="scientific">Podospora appendiculata</name>
    <dbReference type="NCBI Taxonomy" id="314037"/>
    <lineage>
        <taxon>Eukaryota</taxon>
        <taxon>Fungi</taxon>
        <taxon>Dikarya</taxon>
        <taxon>Ascomycota</taxon>
        <taxon>Pezizomycotina</taxon>
        <taxon>Sordariomycetes</taxon>
        <taxon>Sordariomycetidae</taxon>
        <taxon>Sordariales</taxon>
        <taxon>Podosporaceae</taxon>
        <taxon>Podospora</taxon>
    </lineage>
</organism>
<dbReference type="CDD" id="cd05283">
    <property type="entry name" value="CAD1"/>
    <property type="match status" value="1"/>
</dbReference>